<dbReference type="KEGG" id="sals:SLNWT_0928"/>
<reference evidence="1 2" key="1">
    <citation type="submission" date="2015-01" db="EMBL/GenBank/DDBJ databases">
        <title>Enhanced salinomycin production by adjusting the supply of polyketide extender units in Streptomyce albus DSM 41398.</title>
        <authorList>
            <person name="Lu C."/>
        </authorList>
    </citation>
    <scope>NUCLEOTIDE SEQUENCE [LARGE SCALE GENOMIC DNA]</scope>
    <source>
        <strain evidence="2">ATCC 21838 / DSM 41398 / FERM P-419 / JCM 4703 / NBRC 107858</strain>
    </source>
</reference>
<name>A0A0B5EIK9_STRA4</name>
<dbReference type="EMBL" id="CP010519">
    <property type="protein sequence ID" value="AJE81304.1"/>
    <property type="molecule type" value="Genomic_DNA"/>
</dbReference>
<proteinExistence type="predicted"/>
<evidence type="ECO:0000313" key="2">
    <source>
        <dbReference type="Proteomes" id="UP000031523"/>
    </source>
</evidence>
<dbReference type="Proteomes" id="UP000031523">
    <property type="component" value="Chromosome"/>
</dbReference>
<sequence length="49" mass="5019">MIRSAQPMVALEWRSGAGLRREAARSRVPGPGAVATGCLSTGVTHLGAD</sequence>
<accession>A0A0B5EIK9</accession>
<keyword evidence="2" id="KW-1185">Reference proteome</keyword>
<organism evidence="1 2">
    <name type="scientific">Streptomyces albus (strain ATCC 21838 / DSM 41398 / FERM P-419 / JCM 4703 / NBRC 107858)</name>
    <dbReference type="NCBI Taxonomy" id="1081613"/>
    <lineage>
        <taxon>Bacteria</taxon>
        <taxon>Bacillati</taxon>
        <taxon>Actinomycetota</taxon>
        <taxon>Actinomycetes</taxon>
        <taxon>Kitasatosporales</taxon>
        <taxon>Streptomycetaceae</taxon>
        <taxon>Streptomyces</taxon>
    </lineage>
</organism>
<protein>
    <submittedName>
        <fullName evidence="1">Uncharacterized protein</fullName>
    </submittedName>
</protein>
<gene>
    <name evidence="1" type="ORF">SLNWT_0928</name>
</gene>
<dbReference type="AlphaFoldDB" id="A0A0B5EIK9"/>
<evidence type="ECO:0000313" key="1">
    <source>
        <dbReference type="EMBL" id="AJE81304.1"/>
    </source>
</evidence>